<dbReference type="AlphaFoldDB" id="X1DXA5"/>
<protein>
    <submittedName>
        <fullName evidence="1">Uncharacterized protein</fullName>
    </submittedName>
</protein>
<evidence type="ECO:0000313" key="1">
    <source>
        <dbReference type="EMBL" id="GAH25646.1"/>
    </source>
</evidence>
<sequence length="119" mass="12897">MGVTLNGIVSPAKAGFLVEMWWEIPGYPPVKGAWETTNHLGRVQFTPSATSWPVTFYLVVPAEQTVDGVKYGGYTSEKATLYDTQEADFHLYPKAPLKPLLALASAALGIALIMLGCPR</sequence>
<reference evidence="1" key="1">
    <citation type="journal article" date="2014" name="Front. Microbiol.">
        <title>High frequency of phylogenetically diverse reductive dehalogenase-homologous genes in deep subseafloor sedimentary metagenomes.</title>
        <authorList>
            <person name="Kawai M."/>
            <person name="Futagami T."/>
            <person name="Toyoda A."/>
            <person name="Takaki Y."/>
            <person name="Nishi S."/>
            <person name="Hori S."/>
            <person name="Arai W."/>
            <person name="Tsubouchi T."/>
            <person name="Morono Y."/>
            <person name="Uchiyama I."/>
            <person name="Ito T."/>
            <person name="Fujiyama A."/>
            <person name="Inagaki F."/>
            <person name="Takami H."/>
        </authorList>
    </citation>
    <scope>NUCLEOTIDE SEQUENCE</scope>
    <source>
        <strain evidence="1">Expedition CK06-06</strain>
    </source>
</reference>
<accession>X1DXA5</accession>
<dbReference type="EMBL" id="BARU01000023">
    <property type="protein sequence ID" value="GAH25646.1"/>
    <property type="molecule type" value="Genomic_DNA"/>
</dbReference>
<proteinExistence type="predicted"/>
<gene>
    <name evidence="1" type="ORF">S03H2_00206</name>
</gene>
<name>X1DXA5_9ZZZZ</name>
<organism evidence="1">
    <name type="scientific">marine sediment metagenome</name>
    <dbReference type="NCBI Taxonomy" id="412755"/>
    <lineage>
        <taxon>unclassified sequences</taxon>
        <taxon>metagenomes</taxon>
        <taxon>ecological metagenomes</taxon>
    </lineage>
</organism>
<comment type="caution">
    <text evidence="1">The sequence shown here is derived from an EMBL/GenBank/DDBJ whole genome shotgun (WGS) entry which is preliminary data.</text>
</comment>